<sequence>MAKFNRARAKSATSPIKTASRAAGRTYEGAPGHLRDTKSELFLLAVANMVGEHTFYEGAGERDARFRTLVGEVALTDVDWLTRMIGWLRDEAGMRSASVVAAAEGVMSRLCASRSGGNRQLIDAALRRADEPGELIAYWHGRYGRALPQPVKRGVADAVRRLYHERSLIKYDTGDFRFGDVLELTHPAPATPRQGDLFRHAIDRRHGRGEDIPASLAMLRARARLLALPVAERRALLGRPDAPQALAAAGMTWESLAGWLQGPLTARFWEAIIPSMGFFALVRNLRNFDRAGVGDEVAALVAARLADAEQVRRSRVLPMRFLAAYRAAPSLRWSWPLQQALDASLANVPRLPGRTLVLVDRSGSMFWSMSKHSDLTQADAAAMFGAALALRAEQADLVEFGTDHQAIRFRRGESVLKVVDRFGNRGGTDTAAAVRARYRRHDRVIIVTDEQAWGGRRGEEPTAAVPDHVPVYTWNLVGYRPGHGPSGSGTRHTFAGLSDAAFSMIPLIERGQSTNWPF</sequence>
<dbReference type="PROSITE" id="PS50988">
    <property type="entry name" value="TROVE"/>
    <property type="match status" value="1"/>
</dbReference>
<evidence type="ECO:0000256" key="4">
    <source>
        <dbReference type="ARBA" id="ARBA00022723"/>
    </source>
</evidence>
<dbReference type="Pfam" id="PF05731">
    <property type="entry name" value="TROVE"/>
    <property type="match status" value="1"/>
</dbReference>
<accession>A0A1H6E446</accession>
<dbReference type="SUPFAM" id="SSF53300">
    <property type="entry name" value="vWA-like"/>
    <property type="match status" value="1"/>
</dbReference>
<comment type="similarity">
    <text evidence="2">Belongs to the Ro 60 kDa family.</text>
</comment>
<gene>
    <name evidence="9" type="ORF">SAMN04489712_13347</name>
</gene>
<dbReference type="EMBL" id="FNVO01000033">
    <property type="protein sequence ID" value="SEG92412.1"/>
    <property type="molecule type" value="Genomic_DNA"/>
</dbReference>
<keyword evidence="5" id="KW-0694">RNA-binding</keyword>
<proteinExistence type="inferred from homology"/>
<evidence type="ECO:0000256" key="7">
    <source>
        <dbReference type="SAM" id="MobiDB-lite"/>
    </source>
</evidence>
<feature type="domain" description="TROVE" evidence="8">
    <location>
        <begin position="24"/>
        <end position="353"/>
    </location>
</feature>
<dbReference type="InterPro" id="IPR040322">
    <property type="entry name" value="TROVE2"/>
</dbReference>
<evidence type="ECO:0000256" key="1">
    <source>
        <dbReference type="ARBA" id="ARBA00004496"/>
    </source>
</evidence>
<name>A0A1H6E446_9ACTN</name>
<dbReference type="GO" id="GO:0003723">
    <property type="term" value="F:RNA binding"/>
    <property type="evidence" value="ECO:0007669"/>
    <property type="project" value="UniProtKB-KW"/>
</dbReference>
<protein>
    <submittedName>
        <fullName evidence="9">TROVE domain-containing protein</fullName>
    </submittedName>
</protein>
<dbReference type="PANTHER" id="PTHR14202">
    <property type="entry name" value="60 KDA RIBONUCLEOPROTEIN SSA/RO"/>
    <property type="match status" value="1"/>
</dbReference>
<dbReference type="Proteomes" id="UP000236723">
    <property type="component" value="Unassembled WGS sequence"/>
</dbReference>
<keyword evidence="10" id="KW-1185">Reference proteome</keyword>
<dbReference type="OrthoDB" id="208855at2"/>
<comment type="subcellular location">
    <subcellularLocation>
        <location evidence="1">Cytoplasm</location>
    </subcellularLocation>
</comment>
<evidence type="ECO:0000259" key="8">
    <source>
        <dbReference type="PROSITE" id="PS50988"/>
    </source>
</evidence>
<dbReference type="GO" id="GO:1990904">
    <property type="term" value="C:ribonucleoprotein complex"/>
    <property type="evidence" value="ECO:0007669"/>
    <property type="project" value="UniProtKB-KW"/>
</dbReference>
<evidence type="ECO:0000256" key="3">
    <source>
        <dbReference type="ARBA" id="ARBA00022490"/>
    </source>
</evidence>
<evidence type="ECO:0000313" key="10">
    <source>
        <dbReference type="Proteomes" id="UP000236723"/>
    </source>
</evidence>
<reference evidence="10" key="1">
    <citation type="submission" date="2016-10" db="EMBL/GenBank/DDBJ databases">
        <authorList>
            <person name="Varghese N."/>
            <person name="Submissions S."/>
        </authorList>
    </citation>
    <scope>NUCLEOTIDE SEQUENCE [LARGE SCALE GENOMIC DNA]</scope>
    <source>
        <strain evidence="10">DSM 43163</strain>
    </source>
</reference>
<feature type="region of interest" description="Disordered" evidence="7">
    <location>
        <begin position="1"/>
        <end position="31"/>
    </location>
</feature>
<dbReference type="GO" id="GO:0005737">
    <property type="term" value="C:cytoplasm"/>
    <property type="evidence" value="ECO:0007669"/>
    <property type="project" value="UniProtKB-SubCell"/>
</dbReference>
<keyword evidence="4" id="KW-0479">Metal-binding</keyword>
<evidence type="ECO:0000256" key="6">
    <source>
        <dbReference type="ARBA" id="ARBA00023274"/>
    </source>
</evidence>
<keyword evidence="3" id="KW-0963">Cytoplasm</keyword>
<evidence type="ECO:0000256" key="5">
    <source>
        <dbReference type="ARBA" id="ARBA00022884"/>
    </source>
</evidence>
<evidence type="ECO:0000313" key="9">
    <source>
        <dbReference type="EMBL" id="SEG92412.1"/>
    </source>
</evidence>
<dbReference type="Gene3D" id="3.40.50.410">
    <property type="entry name" value="von Willebrand factor, type A domain"/>
    <property type="match status" value="1"/>
</dbReference>
<organism evidence="9 10">
    <name type="scientific">Thermomonospora echinospora</name>
    <dbReference type="NCBI Taxonomy" id="1992"/>
    <lineage>
        <taxon>Bacteria</taxon>
        <taxon>Bacillati</taxon>
        <taxon>Actinomycetota</taxon>
        <taxon>Actinomycetes</taxon>
        <taxon>Streptosporangiales</taxon>
        <taxon>Thermomonosporaceae</taxon>
        <taxon>Thermomonospora</taxon>
    </lineage>
</organism>
<dbReference type="InterPro" id="IPR037214">
    <property type="entry name" value="TROVE_dom_sf"/>
</dbReference>
<dbReference type="InterPro" id="IPR008858">
    <property type="entry name" value="TROVE_dom"/>
</dbReference>
<dbReference type="SUPFAM" id="SSF140864">
    <property type="entry name" value="TROVE domain-like"/>
    <property type="match status" value="1"/>
</dbReference>
<dbReference type="RefSeq" id="WP_103944435.1">
    <property type="nucleotide sequence ID" value="NZ_FNVO01000033.1"/>
</dbReference>
<dbReference type="AlphaFoldDB" id="A0A1H6E446"/>
<evidence type="ECO:0000256" key="2">
    <source>
        <dbReference type="ARBA" id="ARBA00007814"/>
    </source>
</evidence>
<keyword evidence="6" id="KW-0687">Ribonucleoprotein</keyword>
<dbReference type="PANTHER" id="PTHR14202:SF0">
    <property type="entry name" value="RNA-BINDING PROTEIN RO60"/>
    <property type="match status" value="1"/>
</dbReference>
<dbReference type="InterPro" id="IPR036465">
    <property type="entry name" value="vWFA_dom_sf"/>
</dbReference>
<dbReference type="GO" id="GO:0046872">
    <property type="term" value="F:metal ion binding"/>
    <property type="evidence" value="ECO:0007669"/>
    <property type="project" value="UniProtKB-KW"/>
</dbReference>